<keyword evidence="6" id="KW-0175">Coiled coil</keyword>
<comment type="similarity">
    <text evidence="2">Belongs to the VPS37 family.</text>
</comment>
<comment type="subcellular location">
    <subcellularLocation>
        <location evidence="1">Endosome</location>
    </subcellularLocation>
</comment>
<dbReference type="PANTHER" id="PTHR13678">
    <property type="entry name" value="VACUOLAR PROTEIN SORTING-ASSOCIATED PROTEIN 37"/>
    <property type="match status" value="1"/>
</dbReference>
<sequence>MPILVRDELKKETLQLARENLEKEPQITELRNQCMIIRTMELASAQEKLNELKKKTQLLQCYSPGSLLNKLQ</sequence>
<feature type="non-terminal residue" evidence="8">
    <location>
        <position position="72"/>
    </location>
</feature>
<accession>A0AAU9N774</accession>
<reference evidence="8 9" key="1">
    <citation type="submission" date="2022-01" db="EMBL/GenBank/DDBJ databases">
        <authorList>
            <person name="Xiong W."/>
            <person name="Schranz E."/>
        </authorList>
    </citation>
    <scope>NUCLEOTIDE SEQUENCE [LARGE SCALE GENOMIC DNA]</scope>
</reference>
<protein>
    <recommendedName>
        <fullName evidence="7">VPS37 C-terminal domain-containing protein</fullName>
    </recommendedName>
</protein>
<dbReference type="Proteomes" id="UP001157418">
    <property type="component" value="Unassembled WGS sequence"/>
</dbReference>
<evidence type="ECO:0000256" key="6">
    <source>
        <dbReference type="SAM" id="Coils"/>
    </source>
</evidence>
<dbReference type="GO" id="GO:0043162">
    <property type="term" value="P:ubiquitin-dependent protein catabolic process via the multivesicular body sorting pathway"/>
    <property type="evidence" value="ECO:0007669"/>
    <property type="project" value="TreeGrafter"/>
</dbReference>
<organism evidence="8 9">
    <name type="scientific">Lactuca virosa</name>
    <dbReference type="NCBI Taxonomy" id="75947"/>
    <lineage>
        <taxon>Eukaryota</taxon>
        <taxon>Viridiplantae</taxon>
        <taxon>Streptophyta</taxon>
        <taxon>Embryophyta</taxon>
        <taxon>Tracheophyta</taxon>
        <taxon>Spermatophyta</taxon>
        <taxon>Magnoliopsida</taxon>
        <taxon>eudicotyledons</taxon>
        <taxon>Gunneridae</taxon>
        <taxon>Pentapetalae</taxon>
        <taxon>asterids</taxon>
        <taxon>campanulids</taxon>
        <taxon>Asterales</taxon>
        <taxon>Asteraceae</taxon>
        <taxon>Cichorioideae</taxon>
        <taxon>Cichorieae</taxon>
        <taxon>Lactucinae</taxon>
        <taxon>Lactuca</taxon>
    </lineage>
</organism>
<evidence type="ECO:0000313" key="8">
    <source>
        <dbReference type="EMBL" id="CAH1434617.1"/>
    </source>
</evidence>
<feature type="coiled-coil region" evidence="6">
    <location>
        <begin position="4"/>
        <end position="62"/>
    </location>
</feature>
<gene>
    <name evidence="8" type="ORF">LVIROSA_LOCUS21124</name>
</gene>
<dbReference type="GO" id="GO:0000813">
    <property type="term" value="C:ESCRT I complex"/>
    <property type="evidence" value="ECO:0007669"/>
    <property type="project" value="UniProtKB-ARBA"/>
</dbReference>
<dbReference type="AlphaFoldDB" id="A0AAU9N774"/>
<dbReference type="PANTHER" id="PTHR13678:SF2">
    <property type="entry name" value="VACUOLAR PROTEIN SORTING-ASSOCIATED PROTEIN 37A"/>
    <property type="match status" value="1"/>
</dbReference>
<keyword evidence="4" id="KW-0967">Endosome</keyword>
<evidence type="ECO:0000313" key="9">
    <source>
        <dbReference type="Proteomes" id="UP001157418"/>
    </source>
</evidence>
<evidence type="ECO:0000256" key="2">
    <source>
        <dbReference type="ARBA" id="ARBA00007617"/>
    </source>
</evidence>
<comment type="caution">
    <text evidence="8">The sequence shown here is derived from an EMBL/GenBank/DDBJ whole genome shotgun (WGS) entry which is preliminary data.</text>
</comment>
<keyword evidence="3" id="KW-0813">Transport</keyword>
<dbReference type="EMBL" id="CAKMRJ010003739">
    <property type="protein sequence ID" value="CAH1434617.1"/>
    <property type="molecule type" value="Genomic_DNA"/>
</dbReference>
<dbReference type="GO" id="GO:0006623">
    <property type="term" value="P:protein targeting to vacuole"/>
    <property type="evidence" value="ECO:0007669"/>
    <property type="project" value="TreeGrafter"/>
</dbReference>
<keyword evidence="5" id="KW-0653">Protein transport</keyword>
<dbReference type="Pfam" id="PF07200">
    <property type="entry name" value="Mod_r"/>
    <property type="match status" value="1"/>
</dbReference>
<name>A0AAU9N774_9ASTR</name>
<dbReference type="InterPro" id="IPR009851">
    <property type="entry name" value="Mod_r"/>
</dbReference>
<keyword evidence="9" id="KW-1185">Reference proteome</keyword>
<feature type="domain" description="VPS37 C-terminal" evidence="7">
    <location>
        <begin position="6"/>
        <end position="72"/>
    </location>
</feature>
<evidence type="ECO:0000259" key="7">
    <source>
        <dbReference type="Pfam" id="PF07200"/>
    </source>
</evidence>
<dbReference type="GO" id="GO:0006612">
    <property type="term" value="P:protein targeting to membrane"/>
    <property type="evidence" value="ECO:0007669"/>
    <property type="project" value="TreeGrafter"/>
</dbReference>
<evidence type="ECO:0000256" key="3">
    <source>
        <dbReference type="ARBA" id="ARBA00022448"/>
    </source>
</evidence>
<proteinExistence type="inferred from homology"/>
<evidence type="ECO:0000256" key="5">
    <source>
        <dbReference type="ARBA" id="ARBA00022927"/>
    </source>
</evidence>
<evidence type="ECO:0000256" key="4">
    <source>
        <dbReference type="ARBA" id="ARBA00022753"/>
    </source>
</evidence>
<evidence type="ECO:0000256" key="1">
    <source>
        <dbReference type="ARBA" id="ARBA00004177"/>
    </source>
</evidence>